<evidence type="ECO:0000313" key="1">
    <source>
        <dbReference type="EMBL" id="CAE0839069.1"/>
    </source>
</evidence>
<proteinExistence type="predicted"/>
<protein>
    <submittedName>
        <fullName evidence="1">Uncharacterized protein</fullName>
    </submittedName>
</protein>
<accession>A0A7S4GJP0</accession>
<dbReference type="EMBL" id="HBJA01146521">
    <property type="protein sequence ID" value="CAE0839069.1"/>
    <property type="molecule type" value="Transcribed_RNA"/>
</dbReference>
<dbReference type="AlphaFoldDB" id="A0A7S4GJP0"/>
<organism evidence="1">
    <name type="scientific">Eutreptiella gymnastica</name>
    <dbReference type="NCBI Taxonomy" id="73025"/>
    <lineage>
        <taxon>Eukaryota</taxon>
        <taxon>Discoba</taxon>
        <taxon>Euglenozoa</taxon>
        <taxon>Euglenida</taxon>
        <taxon>Spirocuta</taxon>
        <taxon>Euglenophyceae</taxon>
        <taxon>Eutreptiales</taxon>
        <taxon>Eutreptiaceae</taxon>
        <taxon>Eutreptiella</taxon>
    </lineage>
</organism>
<reference evidence="1" key="1">
    <citation type="submission" date="2021-01" db="EMBL/GenBank/DDBJ databases">
        <authorList>
            <person name="Corre E."/>
            <person name="Pelletier E."/>
            <person name="Niang G."/>
            <person name="Scheremetjew M."/>
            <person name="Finn R."/>
            <person name="Kale V."/>
            <person name="Holt S."/>
            <person name="Cochrane G."/>
            <person name="Meng A."/>
            <person name="Brown T."/>
            <person name="Cohen L."/>
        </authorList>
    </citation>
    <scope>NUCLEOTIDE SEQUENCE</scope>
    <source>
        <strain evidence="1">CCMP1594</strain>
    </source>
</reference>
<gene>
    <name evidence="1" type="ORF">EGYM00163_LOCUS50441</name>
</gene>
<sequence length="123" mass="14001">METHQLWPTCRRMDPETPTSLLCIRIWSHPNLCCHFQPALDLLLLLIIALPVERDGIHNACHEYDQQYSLSMIGDARALYAAEVLKCRFKYMNYPTVNCPQGAQTVLIPIPCSVERAVGTGRF</sequence>
<name>A0A7S4GJP0_9EUGL</name>